<dbReference type="Gene3D" id="3.40.50.150">
    <property type="entry name" value="Vaccinia Virus protein VP39"/>
    <property type="match status" value="1"/>
</dbReference>
<keyword evidence="3" id="KW-0489">Methyltransferase</keyword>
<dbReference type="SUPFAM" id="SSF53335">
    <property type="entry name" value="S-adenosyl-L-methionine-dependent methyltransferases"/>
    <property type="match status" value="1"/>
</dbReference>
<dbReference type="InterPro" id="IPR013216">
    <property type="entry name" value="Methyltransf_11"/>
</dbReference>
<dbReference type="KEGG" id="epl:P4G45_06780"/>
<dbReference type="CDD" id="cd02440">
    <property type="entry name" value="AdoMet_MTases"/>
    <property type="match status" value="1"/>
</dbReference>
<dbReference type="EMBL" id="CP121195">
    <property type="protein sequence ID" value="XBH14904.1"/>
    <property type="molecule type" value="Genomic_DNA"/>
</dbReference>
<protein>
    <submittedName>
        <fullName evidence="3">Class I SAM-dependent methyltransferase</fullName>
    </submittedName>
</protein>
<evidence type="ECO:0000313" key="3">
    <source>
        <dbReference type="EMBL" id="XBH14904.1"/>
    </source>
</evidence>
<dbReference type="InterPro" id="IPR029063">
    <property type="entry name" value="SAM-dependent_MTases_sf"/>
</dbReference>
<accession>A0AAU7D0E5</accession>
<evidence type="ECO:0000259" key="1">
    <source>
        <dbReference type="Pfam" id="PF08241"/>
    </source>
</evidence>
<keyword evidence="3" id="KW-0808">Transferase</keyword>
<dbReference type="AlphaFoldDB" id="A0AAU7DC67"/>
<accession>A0AAU7DC67</accession>
<dbReference type="GO" id="GO:0008757">
    <property type="term" value="F:S-adenosylmethionine-dependent methyltransferase activity"/>
    <property type="evidence" value="ECO:0007669"/>
    <property type="project" value="InterPro"/>
</dbReference>
<feature type="domain" description="Methyltransferase type 11" evidence="1">
    <location>
        <begin position="66"/>
        <end position="154"/>
    </location>
</feature>
<reference evidence="3" key="1">
    <citation type="submission" date="2023-03" db="EMBL/GenBank/DDBJ databases">
        <title>Edaphobacter sp.</title>
        <authorList>
            <person name="Huber K.J."/>
            <person name="Papendorf J."/>
            <person name="Pilke C."/>
            <person name="Bunk B."/>
            <person name="Sproeer C."/>
            <person name="Pester M."/>
        </authorList>
    </citation>
    <scope>NUCLEOTIDE SEQUENCE</scope>
    <source>
        <strain evidence="2">DSM 109919</strain>
        <strain evidence="3">DSM 109920</strain>
    </source>
</reference>
<sequence>MDHLKDWFVDGTRDWWGVRPPSPNQRQNRSDLWVVNAVMTLHHVRPSYCEELRLERAHFSGKRVLEVGSGPLAPILQFSGCIRHCLDPLVNMYMAAGWPLYDYDAKFVSMGGERMPYPDAYFDSVISVNALDHVDDFGQVASEMHRVVKPGGSIDFEVEYHAPTVPEPIEMTDEKVLEAFHGFELKPVISRTGHEMFETLASRFDLIPNQFERFGKERFVTWHGIKI</sequence>
<dbReference type="EMBL" id="CP121194">
    <property type="protein sequence ID" value="XBH11422.1"/>
    <property type="molecule type" value="Genomic_DNA"/>
</dbReference>
<evidence type="ECO:0000313" key="2">
    <source>
        <dbReference type="EMBL" id="XBH11422.1"/>
    </source>
</evidence>
<proteinExistence type="predicted"/>
<dbReference type="GO" id="GO:0032259">
    <property type="term" value="P:methylation"/>
    <property type="evidence" value="ECO:0007669"/>
    <property type="project" value="UniProtKB-KW"/>
</dbReference>
<dbReference type="Pfam" id="PF08241">
    <property type="entry name" value="Methyltransf_11"/>
    <property type="match status" value="1"/>
</dbReference>
<gene>
    <name evidence="2" type="ORF">P4G45_06780</name>
    <name evidence="3" type="ORF">P8936_07015</name>
</gene>
<organism evidence="3">
    <name type="scientific">Edaphobacter paludis</name>
    <dbReference type="NCBI Taxonomy" id="3035702"/>
    <lineage>
        <taxon>Bacteria</taxon>
        <taxon>Pseudomonadati</taxon>
        <taxon>Acidobacteriota</taxon>
        <taxon>Terriglobia</taxon>
        <taxon>Terriglobales</taxon>
        <taxon>Acidobacteriaceae</taxon>
        <taxon>Edaphobacter</taxon>
    </lineage>
</organism>
<dbReference type="RefSeq" id="WP_348268914.1">
    <property type="nucleotide sequence ID" value="NZ_CP121194.1"/>
</dbReference>
<name>A0AAU7DC67_9BACT</name>